<keyword evidence="6 13" id="KW-0328">Glycosyltransferase</keyword>
<dbReference type="OMA" id="MLWFIGQ"/>
<evidence type="ECO:0000256" key="13">
    <source>
        <dbReference type="RuleBase" id="RU365064"/>
    </source>
</evidence>
<feature type="transmembrane region" description="Helical" evidence="13">
    <location>
        <begin position="420"/>
        <end position="441"/>
    </location>
</feature>
<evidence type="ECO:0000256" key="3">
    <source>
        <dbReference type="ARBA" id="ARBA00011071"/>
    </source>
</evidence>
<keyword evidence="8 13" id="KW-0812">Transmembrane</keyword>
<evidence type="ECO:0000256" key="6">
    <source>
        <dbReference type="ARBA" id="ARBA00022676"/>
    </source>
</evidence>
<dbReference type="GO" id="GO:0180041">
    <property type="term" value="F:dol-P-Man:GlcN-acyl-PI alpha-1,4-mannosyltransferase activity"/>
    <property type="evidence" value="ECO:0007669"/>
    <property type="project" value="EnsemblFungi"/>
</dbReference>
<gene>
    <name evidence="14" type="ORF">BCR43DRAFT_493121</name>
</gene>
<reference evidence="14 15" key="1">
    <citation type="submission" date="2016-07" db="EMBL/GenBank/DDBJ databases">
        <title>Pervasive Adenine N6-methylation of Active Genes in Fungi.</title>
        <authorList>
            <consortium name="DOE Joint Genome Institute"/>
            <person name="Mondo S.J."/>
            <person name="Dannebaum R.O."/>
            <person name="Kuo R.C."/>
            <person name="Labutti K."/>
            <person name="Haridas S."/>
            <person name="Kuo A."/>
            <person name="Salamov A."/>
            <person name="Ahrendt S.R."/>
            <person name="Lipzen A."/>
            <person name="Sullivan W."/>
            <person name="Andreopoulos W.B."/>
            <person name="Clum A."/>
            <person name="Lindquist E."/>
            <person name="Daum C."/>
            <person name="Ramamoorthy G.K."/>
            <person name="Gryganskyi A."/>
            <person name="Culley D."/>
            <person name="Magnuson J.K."/>
            <person name="James T.Y."/>
            <person name="O'Malley M.A."/>
            <person name="Stajich J.E."/>
            <person name="Spatafora J.W."/>
            <person name="Visel A."/>
            <person name="Grigoriev I.V."/>
        </authorList>
    </citation>
    <scope>NUCLEOTIDE SEQUENCE [LARGE SCALE GENOMIC DNA]</scope>
    <source>
        <strain evidence="14 15">NRRL 2496</strain>
    </source>
</reference>
<comment type="subcellular location">
    <subcellularLocation>
        <location evidence="1 13">Endoplasmic reticulum membrane</location>
        <topology evidence="1 13">Multi-pass membrane protein</topology>
    </subcellularLocation>
</comment>
<keyword evidence="5 13" id="KW-0337">GPI-anchor biosynthesis</keyword>
<dbReference type="EC" id="2.4.1.-" evidence="13"/>
<dbReference type="STRING" id="13706.A0A1X2HA15"/>
<keyword evidence="7 13" id="KW-0808">Transferase</keyword>
<protein>
    <recommendedName>
        <fullName evidence="4 13">GPI mannosyltransferase 1</fullName>
        <ecNumber evidence="13">2.4.1.-</ecNumber>
    </recommendedName>
    <alternativeName>
        <fullName evidence="13">GPI mannosyltransferase I</fullName>
    </alternativeName>
</protein>
<proteinExistence type="inferred from homology"/>
<sequence>MTKTDCFTFTNLCIAATVLRVLLLVYGEWQDRHLDVKYTDIDYLVFTDAARHITKGESPYARATYRYTPLLAILLTPNIYVFFAFGKCLFALADLGVGYLIHQILVLRGMPSRKALWFDALWLLNPMVANISTRGNAESLLGIMVLGTLYFVLTRQFYPACTAFGLAVHFKIYPIIYAVPLVFLLDARYGDPVEWPTLMWSYQQLRLSLLQRLHPASSSIIQDRNRQDKSDLSTGLGRRHRAQQIMRHVILFLTPTRIMFAITSAAVFFFLTGAMYHLYGDEFLEHTYLYHVTRKDHRHNFSVWFYQMYLTFDAPIAGKILGLVAFLPQLALVTFVGIAFAKDIFFACFLQTFLFVAFNKVCTSQYFMWYICLLPLILPSTNIWFRWKGLSLISAWIASQGAWLHFAYRLEFLGNNTFFSLWVSSMVFFISNCWIAVELMLNHQFENVYGSTGRIRWVWGMGDPGPRPDASTSGTSTSS</sequence>
<comment type="caution">
    <text evidence="14">The sequence shown here is derived from an EMBL/GenBank/DDBJ whole genome shotgun (WGS) entry which is preliminary data.</text>
</comment>
<dbReference type="PANTHER" id="PTHR12886">
    <property type="entry name" value="PIG-M MANNOSYLTRANSFERASE"/>
    <property type="match status" value="1"/>
</dbReference>
<dbReference type="GO" id="GO:0031505">
    <property type="term" value="P:fungal-type cell wall organization"/>
    <property type="evidence" value="ECO:0007669"/>
    <property type="project" value="EnsemblFungi"/>
</dbReference>
<dbReference type="GO" id="GO:0006506">
    <property type="term" value="P:GPI anchor biosynthetic process"/>
    <property type="evidence" value="ECO:0007669"/>
    <property type="project" value="UniProtKB-UniPathway"/>
</dbReference>
<dbReference type="PANTHER" id="PTHR12886:SF0">
    <property type="entry name" value="GPI MANNOSYLTRANSFERASE 1"/>
    <property type="match status" value="1"/>
</dbReference>
<dbReference type="GO" id="GO:1990529">
    <property type="term" value="C:glycosylphosphatidylinositol-mannosyltransferase I complex"/>
    <property type="evidence" value="ECO:0007669"/>
    <property type="project" value="EnsemblFungi"/>
</dbReference>
<evidence type="ECO:0000256" key="5">
    <source>
        <dbReference type="ARBA" id="ARBA00022502"/>
    </source>
</evidence>
<evidence type="ECO:0000256" key="9">
    <source>
        <dbReference type="ARBA" id="ARBA00022824"/>
    </source>
</evidence>
<comment type="similarity">
    <text evidence="3 13">Belongs to the PIGM family.</text>
</comment>
<feature type="transmembrane region" description="Helical" evidence="13">
    <location>
        <begin position="316"/>
        <end position="337"/>
    </location>
</feature>
<evidence type="ECO:0000313" key="15">
    <source>
        <dbReference type="Proteomes" id="UP000242180"/>
    </source>
</evidence>
<dbReference type="OrthoDB" id="1741594at2759"/>
<keyword evidence="10 13" id="KW-1133">Transmembrane helix</keyword>
<comment type="function">
    <text evidence="12 13">Mannosyltransferase involved in glycosylphosphatidylinositol-anchor biosynthesis. Transfers the first alpha-1,4-mannose to GlcN-acyl-PI during GPI precursor assembly. Required for cell wall integrity.</text>
</comment>
<evidence type="ECO:0000256" key="1">
    <source>
        <dbReference type="ARBA" id="ARBA00004477"/>
    </source>
</evidence>
<dbReference type="Proteomes" id="UP000242180">
    <property type="component" value="Unassembled WGS sequence"/>
</dbReference>
<keyword evidence="15" id="KW-1185">Reference proteome</keyword>
<name>A0A1X2HA15_SYNRA</name>
<organism evidence="14 15">
    <name type="scientific">Syncephalastrum racemosum</name>
    <name type="common">Filamentous fungus</name>
    <dbReference type="NCBI Taxonomy" id="13706"/>
    <lineage>
        <taxon>Eukaryota</taxon>
        <taxon>Fungi</taxon>
        <taxon>Fungi incertae sedis</taxon>
        <taxon>Mucoromycota</taxon>
        <taxon>Mucoromycotina</taxon>
        <taxon>Mucoromycetes</taxon>
        <taxon>Mucorales</taxon>
        <taxon>Syncephalastraceae</taxon>
        <taxon>Syncephalastrum</taxon>
    </lineage>
</organism>
<evidence type="ECO:0000256" key="12">
    <source>
        <dbReference type="ARBA" id="ARBA00025399"/>
    </source>
</evidence>
<feature type="transmembrane region" description="Helical" evidence="13">
    <location>
        <begin position="79"/>
        <end position="101"/>
    </location>
</feature>
<evidence type="ECO:0000256" key="2">
    <source>
        <dbReference type="ARBA" id="ARBA00004687"/>
    </source>
</evidence>
<dbReference type="InterPro" id="IPR007704">
    <property type="entry name" value="PIG-M"/>
</dbReference>
<dbReference type="Pfam" id="PF05007">
    <property type="entry name" value="Mannosyl_trans"/>
    <property type="match status" value="2"/>
</dbReference>
<evidence type="ECO:0000313" key="14">
    <source>
        <dbReference type="EMBL" id="ORY95521.1"/>
    </source>
</evidence>
<evidence type="ECO:0000256" key="4">
    <source>
        <dbReference type="ARBA" id="ARBA00013797"/>
    </source>
</evidence>
<accession>A0A1X2HA15</accession>
<comment type="pathway">
    <text evidence="2 13">Glycolipid biosynthesis; glycosylphosphatidylinositol-anchor biosynthesis.</text>
</comment>
<evidence type="ECO:0000256" key="11">
    <source>
        <dbReference type="ARBA" id="ARBA00023136"/>
    </source>
</evidence>
<dbReference type="EMBL" id="MCGN01000006">
    <property type="protein sequence ID" value="ORY95521.1"/>
    <property type="molecule type" value="Genomic_DNA"/>
</dbReference>
<feature type="transmembrane region" description="Helical" evidence="13">
    <location>
        <begin position="249"/>
        <end position="279"/>
    </location>
</feature>
<feature type="transmembrane region" description="Helical" evidence="13">
    <location>
        <begin position="7"/>
        <end position="27"/>
    </location>
</feature>
<dbReference type="UniPathway" id="UPA00196"/>
<keyword evidence="11 13" id="KW-0472">Membrane</keyword>
<dbReference type="GO" id="GO:0005789">
    <property type="term" value="C:endoplasmic reticulum membrane"/>
    <property type="evidence" value="ECO:0007669"/>
    <property type="project" value="UniProtKB-SubCell"/>
</dbReference>
<feature type="transmembrane region" description="Helical" evidence="13">
    <location>
        <begin position="140"/>
        <end position="158"/>
    </location>
</feature>
<evidence type="ECO:0000256" key="7">
    <source>
        <dbReference type="ARBA" id="ARBA00022679"/>
    </source>
</evidence>
<feature type="transmembrane region" description="Helical" evidence="13">
    <location>
        <begin position="164"/>
        <end position="185"/>
    </location>
</feature>
<feature type="transmembrane region" description="Helical" evidence="13">
    <location>
        <begin position="367"/>
        <end position="385"/>
    </location>
</feature>
<dbReference type="AlphaFoldDB" id="A0A1X2HA15"/>
<keyword evidence="9 13" id="KW-0256">Endoplasmic reticulum</keyword>
<evidence type="ECO:0000256" key="10">
    <source>
        <dbReference type="ARBA" id="ARBA00022989"/>
    </source>
</evidence>
<dbReference type="InParanoid" id="A0A1X2HA15"/>
<feature type="transmembrane region" description="Helical" evidence="13">
    <location>
        <begin position="344"/>
        <end position="361"/>
    </location>
</feature>
<evidence type="ECO:0000256" key="8">
    <source>
        <dbReference type="ARBA" id="ARBA00022692"/>
    </source>
</evidence>
<dbReference type="FunCoup" id="A0A1X2HA15">
    <property type="interactions" value="345"/>
</dbReference>